<feature type="transmembrane region" description="Helical" evidence="1">
    <location>
        <begin position="12"/>
        <end position="33"/>
    </location>
</feature>
<keyword evidence="1" id="KW-0472">Membrane</keyword>
<evidence type="ECO:0000313" key="2">
    <source>
        <dbReference type="EMBL" id="GAH37664.1"/>
    </source>
</evidence>
<gene>
    <name evidence="2" type="ORF">S03H2_16025</name>
</gene>
<sequence length="82" mass="9390">ENAGLWIGRIERILILTFILCQRYEIIGFLIAAKSIFRLNPSSNNFSQKYIEYILLGTMMSFLVAIITGLLTNYILCLICLN</sequence>
<evidence type="ECO:0000256" key="1">
    <source>
        <dbReference type="SAM" id="Phobius"/>
    </source>
</evidence>
<reference evidence="2" key="1">
    <citation type="journal article" date="2014" name="Front. Microbiol.">
        <title>High frequency of phylogenetically diverse reductive dehalogenase-homologous genes in deep subseafloor sedimentary metagenomes.</title>
        <authorList>
            <person name="Kawai M."/>
            <person name="Futagami T."/>
            <person name="Toyoda A."/>
            <person name="Takaki Y."/>
            <person name="Nishi S."/>
            <person name="Hori S."/>
            <person name="Arai W."/>
            <person name="Tsubouchi T."/>
            <person name="Morono Y."/>
            <person name="Uchiyama I."/>
            <person name="Ito T."/>
            <person name="Fujiyama A."/>
            <person name="Inagaki F."/>
            <person name="Takami H."/>
        </authorList>
    </citation>
    <scope>NUCLEOTIDE SEQUENCE</scope>
    <source>
        <strain evidence="2">Expedition CK06-06</strain>
    </source>
</reference>
<feature type="transmembrane region" description="Helical" evidence="1">
    <location>
        <begin position="53"/>
        <end position="81"/>
    </location>
</feature>
<dbReference type="AlphaFoldDB" id="X1G7Y1"/>
<accession>X1G7Y1</accession>
<proteinExistence type="predicted"/>
<keyword evidence="1" id="KW-0812">Transmembrane</keyword>
<protein>
    <submittedName>
        <fullName evidence="2">Uncharacterized protein</fullName>
    </submittedName>
</protein>
<keyword evidence="1" id="KW-1133">Transmembrane helix</keyword>
<comment type="caution">
    <text evidence="2">The sequence shown here is derived from an EMBL/GenBank/DDBJ whole genome shotgun (WGS) entry which is preliminary data.</text>
</comment>
<name>X1G7Y1_9ZZZZ</name>
<organism evidence="2">
    <name type="scientific">marine sediment metagenome</name>
    <dbReference type="NCBI Taxonomy" id="412755"/>
    <lineage>
        <taxon>unclassified sequences</taxon>
        <taxon>metagenomes</taxon>
        <taxon>ecological metagenomes</taxon>
    </lineage>
</organism>
<feature type="non-terminal residue" evidence="2">
    <location>
        <position position="1"/>
    </location>
</feature>
<dbReference type="EMBL" id="BARU01008166">
    <property type="protein sequence ID" value="GAH37664.1"/>
    <property type="molecule type" value="Genomic_DNA"/>
</dbReference>